<evidence type="ECO:0000313" key="8">
    <source>
        <dbReference type="EMBL" id="OQV22267.1"/>
    </source>
</evidence>
<protein>
    <recommendedName>
        <fullName evidence="6">Mediator of RNA polymerase II transcription subunit 7</fullName>
    </recommendedName>
</protein>
<dbReference type="PANTHER" id="PTHR21428:SF11">
    <property type="entry name" value="MEDIATOR OF RNA POLYMERASE II TRANSCRIPTION SUBUNIT 7"/>
    <property type="match status" value="1"/>
</dbReference>
<evidence type="ECO:0000256" key="4">
    <source>
        <dbReference type="ARBA" id="ARBA00023163"/>
    </source>
</evidence>
<evidence type="ECO:0000256" key="2">
    <source>
        <dbReference type="ARBA" id="ARBA00009994"/>
    </source>
</evidence>
<dbReference type="PANTHER" id="PTHR21428">
    <property type="entry name" value="MEDIATOR OF RNA POLYMERASE II TRANSCRIPTION SUBUNIT 7"/>
    <property type="match status" value="1"/>
</dbReference>
<keyword evidence="4 6" id="KW-0804">Transcription</keyword>
<gene>
    <name evidence="8" type="ORF">BV898_03770</name>
</gene>
<reference evidence="9" key="1">
    <citation type="submission" date="2017-01" db="EMBL/GenBank/DDBJ databases">
        <title>Comparative genomics of anhydrobiosis in the tardigrade Hypsibius dujardini.</title>
        <authorList>
            <person name="Yoshida Y."/>
            <person name="Koutsovoulos G."/>
            <person name="Laetsch D."/>
            <person name="Stevens L."/>
            <person name="Kumar S."/>
            <person name="Horikawa D."/>
            <person name="Ishino K."/>
            <person name="Komine S."/>
            <person name="Tomita M."/>
            <person name="Blaxter M."/>
            <person name="Arakawa K."/>
        </authorList>
    </citation>
    <scope>NUCLEOTIDE SEQUENCE [LARGE SCALE GENOMIC DNA]</scope>
    <source>
        <strain evidence="9">Z151</strain>
    </source>
</reference>
<dbReference type="OrthoDB" id="10253553at2759"/>
<name>A0A1W0X3Y5_HYPEX</name>
<dbReference type="Gene3D" id="6.10.140.200">
    <property type="match status" value="1"/>
</dbReference>
<dbReference type="Proteomes" id="UP000192578">
    <property type="component" value="Unassembled WGS sequence"/>
</dbReference>
<feature type="region of interest" description="Disordered" evidence="7">
    <location>
        <begin position="58"/>
        <end position="89"/>
    </location>
</feature>
<evidence type="ECO:0000256" key="1">
    <source>
        <dbReference type="ARBA" id="ARBA00004123"/>
    </source>
</evidence>
<dbReference type="SUPFAM" id="SSF140718">
    <property type="entry name" value="Mediator hinge subcomplex-like"/>
    <property type="match status" value="1"/>
</dbReference>
<sequence>MASSQDVASPAAAGKEENNNTAAAAPALPDIVSAYPVPPLDYFTRYFHDDVFIPPVSLIPESDGNEDREERVEAPRFPSPPPVPSDRSVESFGCFLTPTDHVMRELEDQGIDRLGAEEEKRNQQQQLKRLMWSAISKFFEVLDCLIRDPSSEQRTELTADLQTIFINLHHTVNQYRLPQGHESLVELLKFQTLRNVKQSESLLEGMTKALDIVEGSGGVVENSDMPTMEGVIDDGPTLNDDDNGVNLDVLEFRRVISDLQLSVVEVRELFSSAAPARKIAPAENGVK</sequence>
<keyword evidence="5 6" id="KW-0539">Nucleus</keyword>
<comment type="function">
    <text evidence="6">Component of the Mediator complex, a coactivator involved in the regulated transcription of nearly all RNA polymerase II-dependent genes. Mediator functions as a bridge to convey information from gene-specific regulatory proteins to the basal RNA polymerase II transcription machinery.</text>
</comment>
<dbReference type="GO" id="GO:0006357">
    <property type="term" value="P:regulation of transcription by RNA polymerase II"/>
    <property type="evidence" value="ECO:0007669"/>
    <property type="project" value="InterPro"/>
</dbReference>
<dbReference type="EMBL" id="MTYJ01000018">
    <property type="protein sequence ID" value="OQV22267.1"/>
    <property type="molecule type" value="Genomic_DNA"/>
</dbReference>
<keyword evidence="3 6" id="KW-0805">Transcription regulation</keyword>
<keyword evidence="9" id="KW-1185">Reference proteome</keyword>
<evidence type="ECO:0000256" key="3">
    <source>
        <dbReference type="ARBA" id="ARBA00023015"/>
    </source>
</evidence>
<evidence type="ECO:0000256" key="5">
    <source>
        <dbReference type="ARBA" id="ARBA00023242"/>
    </source>
</evidence>
<dbReference type="InterPro" id="IPR044888">
    <property type="entry name" value="Mediatior_Med7_sf"/>
</dbReference>
<accession>A0A1W0X3Y5</accession>
<dbReference type="GO" id="GO:0003712">
    <property type="term" value="F:transcription coregulator activity"/>
    <property type="evidence" value="ECO:0007669"/>
    <property type="project" value="InterPro"/>
</dbReference>
<comment type="similarity">
    <text evidence="2 6">Belongs to the Mediator complex subunit 7 family.</text>
</comment>
<dbReference type="InterPro" id="IPR037212">
    <property type="entry name" value="Med7/Med21-like"/>
</dbReference>
<evidence type="ECO:0000256" key="6">
    <source>
        <dbReference type="RuleBase" id="RU364060"/>
    </source>
</evidence>
<comment type="subunit">
    <text evidence="6">Component of the Mediator complex.</text>
</comment>
<evidence type="ECO:0000256" key="7">
    <source>
        <dbReference type="SAM" id="MobiDB-lite"/>
    </source>
</evidence>
<feature type="region of interest" description="Disordered" evidence="7">
    <location>
        <begin position="1"/>
        <end position="30"/>
    </location>
</feature>
<dbReference type="GO" id="GO:0070847">
    <property type="term" value="C:core mediator complex"/>
    <property type="evidence" value="ECO:0007669"/>
    <property type="project" value="TreeGrafter"/>
</dbReference>
<dbReference type="AlphaFoldDB" id="A0A1W0X3Y5"/>
<dbReference type="InterPro" id="IPR009244">
    <property type="entry name" value="Mediatior_Med7"/>
</dbReference>
<comment type="subcellular location">
    <subcellularLocation>
        <location evidence="1 6">Nucleus</location>
    </subcellularLocation>
</comment>
<comment type="caution">
    <text evidence="8">The sequence shown here is derived from an EMBL/GenBank/DDBJ whole genome shotgun (WGS) entry which is preliminary data.</text>
</comment>
<organism evidence="8 9">
    <name type="scientific">Hypsibius exemplaris</name>
    <name type="common">Freshwater tardigrade</name>
    <dbReference type="NCBI Taxonomy" id="2072580"/>
    <lineage>
        <taxon>Eukaryota</taxon>
        <taxon>Metazoa</taxon>
        <taxon>Ecdysozoa</taxon>
        <taxon>Tardigrada</taxon>
        <taxon>Eutardigrada</taxon>
        <taxon>Parachela</taxon>
        <taxon>Hypsibioidea</taxon>
        <taxon>Hypsibiidae</taxon>
        <taxon>Hypsibius</taxon>
    </lineage>
</organism>
<dbReference type="Pfam" id="PF05983">
    <property type="entry name" value="Med7"/>
    <property type="match status" value="1"/>
</dbReference>
<keyword evidence="6" id="KW-0010">Activator</keyword>
<dbReference type="GO" id="GO:0016592">
    <property type="term" value="C:mediator complex"/>
    <property type="evidence" value="ECO:0007669"/>
    <property type="project" value="InterPro"/>
</dbReference>
<evidence type="ECO:0000313" key="9">
    <source>
        <dbReference type="Proteomes" id="UP000192578"/>
    </source>
</evidence>
<proteinExistence type="inferred from homology"/>